<keyword evidence="2" id="KW-1185">Reference proteome</keyword>
<evidence type="ECO:0000313" key="2">
    <source>
        <dbReference type="Proteomes" id="UP000799755"/>
    </source>
</evidence>
<organism evidence="1 2">
    <name type="scientific">Lindgomyces ingoldianus</name>
    <dbReference type="NCBI Taxonomy" id="673940"/>
    <lineage>
        <taxon>Eukaryota</taxon>
        <taxon>Fungi</taxon>
        <taxon>Dikarya</taxon>
        <taxon>Ascomycota</taxon>
        <taxon>Pezizomycotina</taxon>
        <taxon>Dothideomycetes</taxon>
        <taxon>Pleosporomycetidae</taxon>
        <taxon>Pleosporales</taxon>
        <taxon>Lindgomycetaceae</taxon>
        <taxon>Lindgomyces</taxon>
    </lineage>
</organism>
<evidence type="ECO:0000313" key="1">
    <source>
        <dbReference type="EMBL" id="KAF2463499.1"/>
    </source>
</evidence>
<accession>A0ACB6Q8Y0</accession>
<feature type="non-terminal residue" evidence="1">
    <location>
        <position position="64"/>
    </location>
</feature>
<sequence>MRLGGHVKAGILRRHYQPRETIDGAANFLGREQRKDVLEVSQELNIPYVPNLLQSLPARELYDL</sequence>
<protein>
    <submittedName>
        <fullName evidence="1">Uncharacterized protein</fullName>
    </submittedName>
</protein>
<proteinExistence type="predicted"/>
<gene>
    <name evidence="1" type="ORF">BDR25DRAFT_167528</name>
</gene>
<comment type="caution">
    <text evidence="1">The sequence shown here is derived from an EMBL/GenBank/DDBJ whole genome shotgun (WGS) entry which is preliminary data.</text>
</comment>
<name>A0ACB6Q8Y0_9PLEO</name>
<reference evidence="1" key="1">
    <citation type="journal article" date="2020" name="Stud. Mycol.">
        <title>101 Dothideomycetes genomes: a test case for predicting lifestyles and emergence of pathogens.</title>
        <authorList>
            <person name="Haridas S."/>
            <person name="Albert R."/>
            <person name="Binder M."/>
            <person name="Bloem J."/>
            <person name="Labutti K."/>
            <person name="Salamov A."/>
            <person name="Andreopoulos B."/>
            <person name="Baker S."/>
            <person name="Barry K."/>
            <person name="Bills G."/>
            <person name="Bluhm B."/>
            <person name="Cannon C."/>
            <person name="Castanera R."/>
            <person name="Culley D."/>
            <person name="Daum C."/>
            <person name="Ezra D."/>
            <person name="Gonzalez J."/>
            <person name="Henrissat B."/>
            <person name="Kuo A."/>
            <person name="Liang C."/>
            <person name="Lipzen A."/>
            <person name="Lutzoni F."/>
            <person name="Magnuson J."/>
            <person name="Mondo S."/>
            <person name="Nolan M."/>
            <person name="Ohm R."/>
            <person name="Pangilinan J."/>
            <person name="Park H.-J."/>
            <person name="Ramirez L."/>
            <person name="Alfaro M."/>
            <person name="Sun H."/>
            <person name="Tritt A."/>
            <person name="Yoshinaga Y."/>
            <person name="Zwiers L.-H."/>
            <person name="Turgeon B."/>
            <person name="Goodwin S."/>
            <person name="Spatafora J."/>
            <person name="Crous P."/>
            <person name="Grigoriev I."/>
        </authorList>
    </citation>
    <scope>NUCLEOTIDE SEQUENCE</scope>
    <source>
        <strain evidence="1">ATCC 200398</strain>
    </source>
</reference>
<dbReference type="EMBL" id="MU003549">
    <property type="protein sequence ID" value="KAF2463499.1"/>
    <property type="molecule type" value="Genomic_DNA"/>
</dbReference>
<dbReference type="Proteomes" id="UP000799755">
    <property type="component" value="Unassembled WGS sequence"/>
</dbReference>